<dbReference type="InterPro" id="IPR011990">
    <property type="entry name" value="TPR-like_helical_dom_sf"/>
</dbReference>
<feature type="compositionally biased region" description="Basic and acidic residues" evidence="1">
    <location>
        <begin position="432"/>
        <end position="448"/>
    </location>
</feature>
<dbReference type="EMBL" id="MSZS01000002">
    <property type="protein sequence ID" value="PKX97229.1"/>
    <property type="molecule type" value="Genomic_DNA"/>
</dbReference>
<feature type="region of interest" description="Disordered" evidence="1">
    <location>
        <begin position="340"/>
        <end position="400"/>
    </location>
</feature>
<accession>A0A2I1CHX0</accession>
<dbReference type="SMART" id="SM00165">
    <property type="entry name" value="UBA"/>
    <property type="match status" value="1"/>
</dbReference>
<dbReference type="PANTHER" id="PTHR23172:SF19">
    <property type="entry name" value="J DOMAIN-CONTAINING PROTEIN"/>
    <property type="match status" value="1"/>
</dbReference>
<dbReference type="Gene3D" id="1.10.287.110">
    <property type="entry name" value="DnaJ domain"/>
    <property type="match status" value="1"/>
</dbReference>
<dbReference type="InterPro" id="IPR015940">
    <property type="entry name" value="UBA"/>
</dbReference>
<feature type="compositionally biased region" description="Polar residues" evidence="1">
    <location>
        <begin position="190"/>
        <end position="201"/>
    </location>
</feature>
<dbReference type="GO" id="GO:0072318">
    <property type="term" value="P:clathrin coat disassembly"/>
    <property type="evidence" value="ECO:0007669"/>
    <property type="project" value="TreeGrafter"/>
</dbReference>
<dbReference type="GO" id="GO:0030276">
    <property type="term" value="F:clathrin binding"/>
    <property type="evidence" value="ECO:0007669"/>
    <property type="project" value="TreeGrafter"/>
</dbReference>
<dbReference type="FunFam" id="1.10.287.110:FF:000002">
    <property type="entry name" value="putative tyrosine-protein phosphatase auxilin isoform X2"/>
    <property type="match status" value="1"/>
</dbReference>
<feature type="compositionally biased region" description="Basic and acidic residues" evidence="1">
    <location>
        <begin position="351"/>
        <end position="383"/>
    </location>
</feature>
<feature type="compositionally biased region" description="Polar residues" evidence="1">
    <location>
        <begin position="502"/>
        <end position="514"/>
    </location>
</feature>
<dbReference type="InterPro" id="IPR036869">
    <property type="entry name" value="J_dom_sf"/>
</dbReference>
<evidence type="ECO:0000313" key="4">
    <source>
        <dbReference type="Proteomes" id="UP000234474"/>
    </source>
</evidence>
<reference evidence="4" key="1">
    <citation type="journal article" date="2018" name="Proc. Natl. Acad. Sci. U.S.A.">
        <title>Linking secondary metabolites to gene clusters through genome sequencing of six diverse Aspergillus species.</title>
        <authorList>
            <person name="Kaerboelling I."/>
            <person name="Vesth T.C."/>
            <person name="Frisvad J.C."/>
            <person name="Nybo J.L."/>
            <person name="Theobald S."/>
            <person name="Kuo A."/>
            <person name="Bowyer P."/>
            <person name="Matsuda Y."/>
            <person name="Mondo S."/>
            <person name="Lyhne E.K."/>
            <person name="Kogle M.E."/>
            <person name="Clum A."/>
            <person name="Lipzen A."/>
            <person name="Salamov A."/>
            <person name="Ngan C.Y."/>
            <person name="Daum C."/>
            <person name="Chiniquy J."/>
            <person name="Barry K."/>
            <person name="LaButti K."/>
            <person name="Haridas S."/>
            <person name="Simmons B.A."/>
            <person name="Magnuson J.K."/>
            <person name="Mortensen U.H."/>
            <person name="Larsen T.O."/>
            <person name="Grigoriev I.V."/>
            <person name="Baker S.E."/>
            <person name="Andersen M.R."/>
        </authorList>
    </citation>
    <scope>NUCLEOTIDE SEQUENCE [LARGE SCALE GENOMIC DNA]</scope>
    <source>
        <strain evidence="4">IBT 16806</strain>
    </source>
</reference>
<feature type="domain" description="UBA" evidence="2">
    <location>
        <begin position="297"/>
        <end position="336"/>
    </location>
</feature>
<name>A0A2I1CHX0_ASPN1</name>
<feature type="compositionally biased region" description="Low complexity" evidence="1">
    <location>
        <begin position="774"/>
        <end position="784"/>
    </location>
</feature>
<dbReference type="InterPro" id="IPR009060">
    <property type="entry name" value="UBA-like_sf"/>
</dbReference>
<dbReference type="PANTHER" id="PTHR23172">
    <property type="entry name" value="AUXILIN/CYCLIN G-ASSOCIATED KINASE-RELATED"/>
    <property type="match status" value="1"/>
</dbReference>
<dbReference type="AlphaFoldDB" id="A0A2I1CHX0"/>
<dbReference type="GeneID" id="36538389"/>
<dbReference type="SUPFAM" id="SSF48452">
    <property type="entry name" value="TPR-like"/>
    <property type="match status" value="1"/>
</dbReference>
<dbReference type="OrthoDB" id="1717591at2759"/>
<comment type="caution">
    <text evidence="3">The sequence shown here is derived from an EMBL/GenBank/DDBJ whole genome shotgun (WGS) entry which is preliminary data.</text>
</comment>
<feature type="compositionally biased region" description="Low complexity" evidence="1">
    <location>
        <begin position="384"/>
        <end position="395"/>
    </location>
</feature>
<dbReference type="OMA" id="MLPDKHP"/>
<organism evidence="3 4">
    <name type="scientific">Aspergillus novofumigatus (strain IBT 16806)</name>
    <dbReference type="NCBI Taxonomy" id="1392255"/>
    <lineage>
        <taxon>Eukaryota</taxon>
        <taxon>Fungi</taxon>
        <taxon>Dikarya</taxon>
        <taxon>Ascomycota</taxon>
        <taxon>Pezizomycotina</taxon>
        <taxon>Eurotiomycetes</taxon>
        <taxon>Eurotiomycetidae</taxon>
        <taxon>Eurotiales</taxon>
        <taxon>Aspergillaceae</taxon>
        <taxon>Aspergillus</taxon>
        <taxon>Aspergillus subgen. Fumigati</taxon>
    </lineage>
</organism>
<feature type="compositionally biased region" description="Basic and acidic residues" evidence="1">
    <location>
        <begin position="458"/>
        <end position="472"/>
    </location>
</feature>
<evidence type="ECO:0000256" key="1">
    <source>
        <dbReference type="SAM" id="MobiDB-lite"/>
    </source>
</evidence>
<dbReference type="Gene3D" id="1.10.8.10">
    <property type="entry name" value="DNA helicase RuvA subunit, C-terminal domain"/>
    <property type="match status" value="1"/>
</dbReference>
<protein>
    <submittedName>
        <fullName evidence="3">UBA/TS-N domain protein</fullName>
    </submittedName>
</protein>
<dbReference type="GO" id="GO:0005737">
    <property type="term" value="C:cytoplasm"/>
    <property type="evidence" value="ECO:0007669"/>
    <property type="project" value="TreeGrafter"/>
</dbReference>
<dbReference type="VEuPathDB" id="FungiDB:P174DRAFT_501854"/>
<evidence type="ECO:0000313" key="3">
    <source>
        <dbReference type="EMBL" id="PKX97229.1"/>
    </source>
</evidence>
<feature type="compositionally biased region" description="Polar residues" evidence="1">
    <location>
        <begin position="236"/>
        <end position="249"/>
    </location>
</feature>
<dbReference type="SUPFAM" id="SSF46934">
    <property type="entry name" value="UBA-like"/>
    <property type="match status" value="1"/>
</dbReference>
<sequence>MVKHRNAEGLRSHGYLLSHIDRCAATSATSATITGIYLQGAIDGEFEETVGDAHSALVAFDGEIRSWNARIYVYLSPNSVPSRPPLVIPLHTITMDDLNGLSWTSNSSTNAQKPPPLGSGFSFSTVTRNNISGRSTPSLLPALSPTVQVGDPGQRQLCESCILCPVPQRAPSADEDDLLAAFDASAPVDASTNFPIPSPSRSPQIAQSASTAAAQLHQTGGMSFNDVDDDPFGLNQLKSKPTATPQPAQTDDDDFLGLLGKPVSEVSRPAPEPSPKPSSRVIHEDHAPSPKPSTGVDRAIAELVDMGFPADKASQALRATASGTDVQAAVSLLLTQAHEEARQKSKNRAPAVDRDLDHQERSRERGSRQDHDVPSWMREEQSRSRASNRSPASTSKDPSQIAATFSNNFLKTANSLWKQGSKKVQQVVNELNSDHDQSQPRWLKEASARQEPWPQPTDDDRATETSRRKPEVLTDEALLLEPGAAPRPSRNQSRVSERPSQRTHSNGLRSQQSPAGEARTPQPAFMQQQLRSESLNPKSRVSKNLVEEQTAQAYVSPARRRRPAAQPSAPDANVDLFDSSAQTPPANRSRPTPPPAQSSKPPAPSKPLPVRPKAPARVVPQLSQESLMSTHRHREKGTEAYKRGDYAAAHDAFTSALTMLPDKHPITIVIRSNRAMTALKVGEPKVAISDADAILELIGPSKGEAETIDLANGETAKPMRDFYGKALMRKAEALEQLERWADAAQAWRQAVENGHGGSTSIQGRNRCEKAAGISKPAQKPSAPAKRPPAPAPKKPSAFDDLQGGSPSTGGSFEAVSRLRAANQAAERADEEKFALGESVDARLNAWKGGKQDNLRALLASLDTVLWPEAGWKKVNMSELILPNKVKVQYMKGIAKVHPDKTTAKTSQIPTNATTEQRMIAGAVFGVLNEAWDKFKAENNL</sequence>
<dbReference type="RefSeq" id="XP_024685824.1">
    <property type="nucleotide sequence ID" value="XM_024831052.1"/>
</dbReference>
<feature type="compositionally biased region" description="Pro residues" evidence="1">
    <location>
        <begin position="591"/>
        <end position="612"/>
    </location>
</feature>
<dbReference type="GO" id="GO:0031982">
    <property type="term" value="C:vesicle"/>
    <property type="evidence" value="ECO:0007669"/>
    <property type="project" value="TreeGrafter"/>
</dbReference>
<dbReference type="PROSITE" id="PS50030">
    <property type="entry name" value="UBA"/>
    <property type="match status" value="1"/>
</dbReference>
<feature type="compositionally biased region" description="Low complexity" evidence="1">
    <location>
        <begin position="202"/>
        <end position="215"/>
    </location>
</feature>
<dbReference type="Pfam" id="PF00627">
    <property type="entry name" value="UBA"/>
    <property type="match status" value="1"/>
</dbReference>
<evidence type="ECO:0000259" key="2">
    <source>
        <dbReference type="PROSITE" id="PS50030"/>
    </source>
</evidence>
<dbReference type="Proteomes" id="UP000234474">
    <property type="component" value="Unassembled WGS sequence"/>
</dbReference>
<dbReference type="FunFam" id="1.25.40.10:FF:000354">
    <property type="entry name" value="UBA domain-containing protein 7"/>
    <property type="match status" value="1"/>
</dbReference>
<gene>
    <name evidence="3" type="ORF">P174DRAFT_501854</name>
</gene>
<dbReference type="CDD" id="cd14270">
    <property type="entry name" value="UBA"/>
    <property type="match status" value="1"/>
</dbReference>
<feature type="region of interest" description="Disordered" evidence="1">
    <location>
        <begin position="430"/>
        <end position="636"/>
    </location>
</feature>
<proteinExistence type="predicted"/>
<feature type="compositionally biased region" description="Polar residues" evidence="1">
    <location>
        <begin position="525"/>
        <end position="539"/>
    </location>
</feature>
<dbReference type="GO" id="GO:0072583">
    <property type="term" value="P:clathrin-dependent endocytosis"/>
    <property type="evidence" value="ECO:0007669"/>
    <property type="project" value="TreeGrafter"/>
</dbReference>
<feature type="region of interest" description="Disordered" evidence="1">
    <location>
        <begin position="770"/>
        <end position="812"/>
    </location>
</feature>
<keyword evidence="4" id="KW-1185">Reference proteome</keyword>
<dbReference type="Gene3D" id="1.25.40.10">
    <property type="entry name" value="Tetratricopeptide repeat domain"/>
    <property type="match status" value="1"/>
</dbReference>
<dbReference type="SUPFAM" id="SSF46565">
    <property type="entry name" value="Chaperone J-domain"/>
    <property type="match status" value="1"/>
</dbReference>
<feature type="region of interest" description="Disordered" evidence="1">
    <location>
        <begin position="190"/>
        <end position="295"/>
    </location>
</feature>
<dbReference type="STRING" id="1392255.A0A2I1CHX0"/>
<dbReference type="FunFam" id="1.10.8.10:FF:000135">
    <property type="entry name" value="UBA/TS-N domain protein"/>
    <property type="match status" value="1"/>
</dbReference>